<dbReference type="AlphaFoldDB" id="A0A0A9EKA5"/>
<feature type="chain" id="PRO_5002046975" evidence="1">
    <location>
        <begin position="18"/>
        <end position="39"/>
    </location>
</feature>
<feature type="signal peptide" evidence="1">
    <location>
        <begin position="1"/>
        <end position="17"/>
    </location>
</feature>
<protein>
    <submittedName>
        <fullName evidence="2">Uncharacterized protein</fullName>
    </submittedName>
</protein>
<reference evidence="2" key="1">
    <citation type="submission" date="2014-09" db="EMBL/GenBank/DDBJ databases">
        <authorList>
            <person name="Magalhaes I.L.F."/>
            <person name="Oliveira U."/>
            <person name="Santos F.R."/>
            <person name="Vidigal T.H.D.A."/>
            <person name="Brescovit A.D."/>
            <person name="Santos A.J."/>
        </authorList>
    </citation>
    <scope>NUCLEOTIDE SEQUENCE</scope>
    <source>
        <tissue evidence="2">Shoot tissue taken approximately 20 cm above the soil surface</tissue>
    </source>
</reference>
<evidence type="ECO:0000313" key="2">
    <source>
        <dbReference type="EMBL" id="JAE01130.1"/>
    </source>
</evidence>
<dbReference type="EMBL" id="GBRH01196766">
    <property type="protein sequence ID" value="JAE01130.1"/>
    <property type="molecule type" value="Transcribed_RNA"/>
</dbReference>
<sequence>MSHWILIVQFSIEYVAVWDFVCSSKEGTFSRYLKKIRKT</sequence>
<proteinExistence type="predicted"/>
<reference evidence="2" key="2">
    <citation type="journal article" date="2015" name="Data Brief">
        <title>Shoot transcriptome of the giant reed, Arundo donax.</title>
        <authorList>
            <person name="Barrero R.A."/>
            <person name="Guerrero F.D."/>
            <person name="Moolhuijzen P."/>
            <person name="Goolsby J.A."/>
            <person name="Tidwell J."/>
            <person name="Bellgard S.E."/>
            <person name="Bellgard M.I."/>
        </authorList>
    </citation>
    <scope>NUCLEOTIDE SEQUENCE</scope>
    <source>
        <tissue evidence="2">Shoot tissue taken approximately 20 cm above the soil surface</tissue>
    </source>
</reference>
<organism evidence="2">
    <name type="scientific">Arundo donax</name>
    <name type="common">Giant reed</name>
    <name type="synonym">Donax arundinaceus</name>
    <dbReference type="NCBI Taxonomy" id="35708"/>
    <lineage>
        <taxon>Eukaryota</taxon>
        <taxon>Viridiplantae</taxon>
        <taxon>Streptophyta</taxon>
        <taxon>Embryophyta</taxon>
        <taxon>Tracheophyta</taxon>
        <taxon>Spermatophyta</taxon>
        <taxon>Magnoliopsida</taxon>
        <taxon>Liliopsida</taxon>
        <taxon>Poales</taxon>
        <taxon>Poaceae</taxon>
        <taxon>PACMAD clade</taxon>
        <taxon>Arundinoideae</taxon>
        <taxon>Arundineae</taxon>
        <taxon>Arundo</taxon>
    </lineage>
</organism>
<evidence type="ECO:0000256" key="1">
    <source>
        <dbReference type="SAM" id="SignalP"/>
    </source>
</evidence>
<name>A0A0A9EKA5_ARUDO</name>
<accession>A0A0A9EKA5</accession>
<keyword evidence="1" id="KW-0732">Signal</keyword>